<dbReference type="STRING" id="760142.Hipma_0927"/>
<dbReference type="SUPFAM" id="SSF56024">
    <property type="entry name" value="Phospholipase D/nuclease"/>
    <property type="match status" value="1"/>
</dbReference>
<evidence type="ECO:0000259" key="7">
    <source>
        <dbReference type="PROSITE" id="PS50035"/>
    </source>
</evidence>
<evidence type="ECO:0000256" key="3">
    <source>
        <dbReference type="ARBA" id="ARBA00012027"/>
    </source>
</evidence>
<dbReference type="eggNOG" id="COG1502">
    <property type="taxonomic scope" value="Bacteria"/>
</dbReference>
<evidence type="ECO:0000256" key="6">
    <source>
        <dbReference type="ARBA" id="ARBA00023098"/>
    </source>
</evidence>
<dbReference type="Pfam" id="PF13091">
    <property type="entry name" value="PLDc_2"/>
    <property type="match status" value="1"/>
</dbReference>
<dbReference type="GO" id="GO:0006793">
    <property type="term" value="P:phosphorus metabolic process"/>
    <property type="evidence" value="ECO:0007669"/>
    <property type="project" value="UniProtKB-ARBA"/>
</dbReference>
<dbReference type="PANTHER" id="PTHR43856:SF1">
    <property type="entry name" value="MITOCHONDRIAL CARDIOLIPIN HYDROLASE"/>
    <property type="match status" value="1"/>
</dbReference>
<dbReference type="KEGG" id="hmr:Hipma_0927"/>
<keyword evidence="6" id="KW-0443">Lipid metabolism</keyword>
<keyword evidence="5" id="KW-0442">Lipid degradation</keyword>
<dbReference type="InterPro" id="IPR025202">
    <property type="entry name" value="PLD-like_dom"/>
</dbReference>
<sequence length="172" mass="19513">MFKKITILLAFFAISISALGRDIYVYFTPSYAALDAIIDRINSAKSSIDVAVYDFTSRPLAKAIIKAKARGVKVRILLDRKANQNKYSKETFLRNAGIDVRLAIPHVAWDREGLMHNKFAVIDGKVVITGSANWTASAFKINDENVIIINRVDIANVYEKEFKYLWKRSLLR</sequence>
<evidence type="ECO:0000256" key="2">
    <source>
        <dbReference type="ARBA" id="ARBA00008664"/>
    </source>
</evidence>
<comment type="similarity">
    <text evidence="2">Belongs to the phospholipase D family.</text>
</comment>
<dbReference type="OrthoDB" id="9765044at2"/>
<dbReference type="SMART" id="SM00155">
    <property type="entry name" value="PLDc"/>
    <property type="match status" value="1"/>
</dbReference>
<evidence type="ECO:0000256" key="1">
    <source>
        <dbReference type="ARBA" id="ARBA00000798"/>
    </source>
</evidence>
<dbReference type="CDD" id="cd09170">
    <property type="entry name" value="PLDc_Nuc"/>
    <property type="match status" value="1"/>
</dbReference>
<gene>
    <name evidence="8" type="ordered locus">Hipma_0927</name>
</gene>
<keyword evidence="4" id="KW-0378">Hydrolase</keyword>
<dbReference type="PROSITE" id="PS50035">
    <property type="entry name" value="PLD"/>
    <property type="match status" value="1"/>
</dbReference>
<dbReference type="PANTHER" id="PTHR43856">
    <property type="entry name" value="CARDIOLIPIN HYDROLASE"/>
    <property type="match status" value="1"/>
</dbReference>
<dbReference type="Proteomes" id="UP000008139">
    <property type="component" value="Chromosome"/>
</dbReference>
<protein>
    <recommendedName>
        <fullName evidence="3">phospholipase D</fullName>
        <ecNumber evidence="3">3.1.4.4</ecNumber>
    </recommendedName>
</protein>
<dbReference type="InterPro" id="IPR051406">
    <property type="entry name" value="PLD_domain"/>
</dbReference>
<comment type="catalytic activity">
    <reaction evidence="1">
        <text>a 1,2-diacyl-sn-glycero-3-phosphocholine + H2O = a 1,2-diacyl-sn-glycero-3-phosphate + choline + H(+)</text>
        <dbReference type="Rhea" id="RHEA:14445"/>
        <dbReference type="ChEBI" id="CHEBI:15354"/>
        <dbReference type="ChEBI" id="CHEBI:15377"/>
        <dbReference type="ChEBI" id="CHEBI:15378"/>
        <dbReference type="ChEBI" id="CHEBI:57643"/>
        <dbReference type="ChEBI" id="CHEBI:58608"/>
        <dbReference type="EC" id="3.1.4.4"/>
    </reaction>
</comment>
<dbReference type="GO" id="GO:0004630">
    <property type="term" value="F:phospholipase D activity"/>
    <property type="evidence" value="ECO:0007669"/>
    <property type="project" value="UniProtKB-EC"/>
</dbReference>
<dbReference type="Gene3D" id="3.30.870.10">
    <property type="entry name" value="Endonuclease Chain A"/>
    <property type="match status" value="1"/>
</dbReference>
<reference evidence="9" key="2">
    <citation type="submission" date="2011-03" db="EMBL/GenBank/DDBJ databases">
        <title>The complete genome of Hippea maritima DSM 10411.</title>
        <authorList>
            <consortium name="US DOE Joint Genome Institute (JGI-PGF)"/>
            <person name="Lucas S."/>
            <person name="Copeland A."/>
            <person name="Lapidus A."/>
            <person name="Bruce D."/>
            <person name="Goodwin L."/>
            <person name="Pitluck S."/>
            <person name="Peters L."/>
            <person name="Kyrpides N."/>
            <person name="Mavromatis K."/>
            <person name="Pagani I."/>
            <person name="Ivanova N."/>
            <person name="Mikhailova N."/>
            <person name="Lu M."/>
            <person name="Detter J.C."/>
            <person name="Tapia R."/>
            <person name="Han C."/>
            <person name="Land M."/>
            <person name="Hauser L."/>
            <person name="Markowitz V."/>
            <person name="Cheng J.-F."/>
            <person name="Hugenholtz P."/>
            <person name="Woyke T."/>
            <person name="Wu D."/>
            <person name="Spring S."/>
            <person name="Schroeder M."/>
            <person name="Brambilla E."/>
            <person name="Klenk H.-P."/>
            <person name="Eisen J.A."/>
        </authorList>
    </citation>
    <scope>NUCLEOTIDE SEQUENCE [LARGE SCALE GENOMIC DNA]</scope>
    <source>
        <strain evidence="9">ATCC 700847 / DSM 10411 / MH2</strain>
    </source>
</reference>
<dbReference type="InterPro" id="IPR001736">
    <property type="entry name" value="PLipase_D/transphosphatidylase"/>
</dbReference>
<name>F2LVW2_HIPMA</name>
<dbReference type="AlphaFoldDB" id="F2LVW2"/>
<keyword evidence="9" id="KW-1185">Reference proteome</keyword>
<dbReference type="RefSeq" id="WP_013681937.1">
    <property type="nucleotide sequence ID" value="NC_015318.1"/>
</dbReference>
<evidence type="ECO:0000313" key="8">
    <source>
        <dbReference type="EMBL" id="AEA33896.1"/>
    </source>
</evidence>
<evidence type="ECO:0000256" key="4">
    <source>
        <dbReference type="ARBA" id="ARBA00022801"/>
    </source>
</evidence>
<dbReference type="GO" id="GO:0016042">
    <property type="term" value="P:lipid catabolic process"/>
    <property type="evidence" value="ECO:0007669"/>
    <property type="project" value="UniProtKB-KW"/>
</dbReference>
<evidence type="ECO:0000313" key="9">
    <source>
        <dbReference type="Proteomes" id="UP000008139"/>
    </source>
</evidence>
<dbReference type="InParanoid" id="F2LVW2"/>
<proteinExistence type="inferred from homology"/>
<dbReference type="HOGENOM" id="CLU_080814_3_0_7"/>
<organism evidence="8 9">
    <name type="scientific">Hippea maritima (strain ATCC 700847 / DSM 10411 / MH2)</name>
    <dbReference type="NCBI Taxonomy" id="760142"/>
    <lineage>
        <taxon>Bacteria</taxon>
        <taxon>Pseudomonadati</taxon>
        <taxon>Campylobacterota</taxon>
        <taxon>Desulfurellia</taxon>
        <taxon>Desulfurellales</taxon>
        <taxon>Hippeaceae</taxon>
        <taxon>Hippea</taxon>
    </lineage>
</organism>
<dbReference type="GO" id="GO:0016891">
    <property type="term" value="F:RNA endonuclease activity producing 5'-phosphomonoesters, hydrolytic mechanism"/>
    <property type="evidence" value="ECO:0007669"/>
    <property type="project" value="TreeGrafter"/>
</dbReference>
<accession>F2LVW2</accession>
<feature type="domain" description="PLD phosphodiesterase" evidence="7">
    <location>
        <begin position="111"/>
        <end position="138"/>
    </location>
</feature>
<reference evidence="8 9" key="1">
    <citation type="journal article" date="2011" name="Stand. Genomic Sci.">
        <title>Complete genome sequence of the thermophilic sulfur-reducer Hippea maritima type strain (MH(2)).</title>
        <authorList>
            <person name="Huntemann M."/>
            <person name="Lu M."/>
            <person name="Nolan M."/>
            <person name="Lapidus A."/>
            <person name="Lucas S."/>
            <person name="Hammon N."/>
            <person name="Deshpande S."/>
            <person name="Cheng J.F."/>
            <person name="Tapia R."/>
            <person name="Han C."/>
            <person name="Goodwin L."/>
            <person name="Pitluck S."/>
            <person name="Liolios K."/>
            <person name="Pagani I."/>
            <person name="Ivanova N."/>
            <person name="Ovchinikova G."/>
            <person name="Pati A."/>
            <person name="Chen A."/>
            <person name="Palaniappan K."/>
            <person name="Land M."/>
            <person name="Hauser L."/>
            <person name="Jeffries C.D."/>
            <person name="Detter J.C."/>
            <person name="Brambilla E.M."/>
            <person name="Rohde M."/>
            <person name="Spring S."/>
            <person name="Goker M."/>
            <person name="Woyke T."/>
            <person name="Bristow J."/>
            <person name="Eisen J.A."/>
            <person name="Markowitz V."/>
            <person name="Hugenholtz P."/>
            <person name="Kyrpides N.C."/>
            <person name="Klenk H.P."/>
            <person name="Mavromatis K."/>
        </authorList>
    </citation>
    <scope>NUCLEOTIDE SEQUENCE [LARGE SCALE GENOMIC DNA]</scope>
    <source>
        <strain evidence="9">ATCC 700847 / DSM 10411 / MH2</strain>
    </source>
</reference>
<dbReference type="EMBL" id="CP002606">
    <property type="protein sequence ID" value="AEA33896.1"/>
    <property type="molecule type" value="Genomic_DNA"/>
</dbReference>
<dbReference type="EC" id="3.1.4.4" evidence="3"/>
<evidence type="ECO:0000256" key="5">
    <source>
        <dbReference type="ARBA" id="ARBA00022963"/>
    </source>
</evidence>